<dbReference type="PANTHER" id="PTHR45642:SF95">
    <property type="entry name" value="GDSL-LIKE LIPASE_ACYLHYDROLASE FAMILY PROTEIN, EXPRESSED"/>
    <property type="match status" value="1"/>
</dbReference>
<feature type="region of interest" description="Disordered" evidence="1">
    <location>
        <begin position="51"/>
        <end position="78"/>
    </location>
</feature>
<evidence type="ECO:0008006" key="4">
    <source>
        <dbReference type="Google" id="ProtNLM"/>
    </source>
</evidence>
<name>A0AAV6JTD0_9ERIC</name>
<evidence type="ECO:0000313" key="2">
    <source>
        <dbReference type="EMBL" id="KAG5542974.1"/>
    </source>
</evidence>
<evidence type="ECO:0000256" key="1">
    <source>
        <dbReference type="SAM" id="MobiDB-lite"/>
    </source>
</evidence>
<protein>
    <recommendedName>
        <fullName evidence="4">GDSL esterase/lipase</fullName>
    </recommendedName>
</protein>
<dbReference type="InterPro" id="IPR036514">
    <property type="entry name" value="SGNH_hydro_sf"/>
</dbReference>
<dbReference type="AlphaFoldDB" id="A0AAV6JTD0"/>
<evidence type="ECO:0000313" key="3">
    <source>
        <dbReference type="Proteomes" id="UP000823749"/>
    </source>
</evidence>
<comment type="caution">
    <text evidence="2">The sequence shown here is derived from an EMBL/GenBank/DDBJ whole genome shotgun (WGS) entry which is preliminary data.</text>
</comment>
<proteinExistence type="predicted"/>
<accession>A0AAV6JTD0</accession>
<keyword evidence="3" id="KW-1185">Reference proteome</keyword>
<dbReference type="Gene3D" id="3.40.50.1110">
    <property type="entry name" value="SGNH hydrolase"/>
    <property type="match status" value="1"/>
</dbReference>
<dbReference type="PANTHER" id="PTHR45642">
    <property type="entry name" value="GDSL ESTERASE/LIPASE EXL3"/>
    <property type="match status" value="1"/>
</dbReference>
<dbReference type="Proteomes" id="UP000823749">
    <property type="component" value="Chromosome 6"/>
</dbReference>
<dbReference type="EMBL" id="JACTNZ010000006">
    <property type="protein sequence ID" value="KAG5542974.1"/>
    <property type="molecule type" value="Genomic_DNA"/>
</dbReference>
<gene>
    <name evidence="2" type="ORF">RHGRI_015911</name>
</gene>
<dbReference type="InterPro" id="IPR050592">
    <property type="entry name" value="GDSL_lipolytic_enzyme"/>
</dbReference>
<organism evidence="2 3">
    <name type="scientific">Rhododendron griersonianum</name>
    <dbReference type="NCBI Taxonomy" id="479676"/>
    <lineage>
        <taxon>Eukaryota</taxon>
        <taxon>Viridiplantae</taxon>
        <taxon>Streptophyta</taxon>
        <taxon>Embryophyta</taxon>
        <taxon>Tracheophyta</taxon>
        <taxon>Spermatophyta</taxon>
        <taxon>Magnoliopsida</taxon>
        <taxon>eudicotyledons</taxon>
        <taxon>Gunneridae</taxon>
        <taxon>Pentapetalae</taxon>
        <taxon>asterids</taxon>
        <taxon>Ericales</taxon>
        <taxon>Ericaceae</taxon>
        <taxon>Ericoideae</taxon>
        <taxon>Rhodoreae</taxon>
        <taxon>Rhododendron</taxon>
    </lineage>
</organism>
<sequence>MTTTEAAISLPKNITIPAVIVFGDSIVDQGNNNDIKTPVKCNFPPYGKDFKGGKPTGRFSNGKTPADITGTYHQTPFS</sequence>
<reference evidence="2 3" key="1">
    <citation type="submission" date="2020-08" db="EMBL/GenBank/DDBJ databases">
        <title>Plant Genome Project.</title>
        <authorList>
            <person name="Zhang R.-G."/>
        </authorList>
    </citation>
    <scope>NUCLEOTIDE SEQUENCE [LARGE SCALE GENOMIC DNA]</scope>
    <source>
        <strain evidence="2">WSP0</strain>
        <tissue evidence="2">Leaf</tissue>
    </source>
</reference>